<reference evidence="2" key="1">
    <citation type="submission" date="2015-04" db="UniProtKB">
        <authorList>
            <consortium name="EnsemblPlants"/>
        </authorList>
    </citation>
    <scope>IDENTIFICATION</scope>
</reference>
<evidence type="ECO:0000313" key="2">
    <source>
        <dbReference type="EnsemblPlants" id="OPUNC09G10080.1"/>
    </source>
</evidence>
<feature type="region of interest" description="Disordered" evidence="1">
    <location>
        <begin position="1"/>
        <end position="64"/>
    </location>
</feature>
<dbReference type="AlphaFoldDB" id="A0A0E0M1N3"/>
<dbReference type="EnsemblPlants" id="OPUNC09G10080.1">
    <property type="protein sequence ID" value="OPUNC09G10080.1"/>
    <property type="gene ID" value="OPUNC09G10080"/>
</dbReference>
<protein>
    <submittedName>
        <fullName evidence="2">Uncharacterized protein</fullName>
    </submittedName>
</protein>
<evidence type="ECO:0000313" key="3">
    <source>
        <dbReference type="Proteomes" id="UP000026962"/>
    </source>
</evidence>
<evidence type="ECO:0000256" key="1">
    <source>
        <dbReference type="SAM" id="MobiDB-lite"/>
    </source>
</evidence>
<dbReference type="Proteomes" id="UP000026962">
    <property type="component" value="Chromosome 9"/>
</dbReference>
<keyword evidence="3" id="KW-1185">Reference proteome</keyword>
<reference evidence="2" key="2">
    <citation type="submission" date="2018-05" db="EMBL/GenBank/DDBJ databases">
        <title>OpunRS2 (Oryza punctata Reference Sequence Version 2).</title>
        <authorList>
            <person name="Zhang J."/>
            <person name="Kudrna D."/>
            <person name="Lee S."/>
            <person name="Talag J."/>
            <person name="Welchert J."/>
            <person name="Wing R.A."/>
        </authorList>
    </citation>
    <scope>NUCLEOTIDE SEQUENCE [LARGE SCALE GENOMIC DNA]</scope>
</reference>
<dbReference type="Gramene" id="OPUNC09G10080.1">
    <property type="protein sequence ID" value="OPUNC09G10080.1"/>
    <property type="gene ID" value="OPUNC09G10080"/>
</dbReference>
<proteinExistence type="predicted"/>
<dbReference type="HOGENOM" id="CLU_2871612_0_0_1"/>
<sequence length="64" mass="6971">MAKHRRQRPHGGIDDGARQHMIGRRCSTSPAAEQGGAWYGGGDGPRRQPHGDSGARQLVVGRRR</sequence>
<name>A0A0E0M1N3_ORYPU</name>
<organism evidence="2">
    <name type="scientific">Oryza punctata</name>
    <name type="common">Red rice</name>
    <dbReference type="NCBI Taxonomy" id="4537"/>
    <lineage>
        <taxon>Eukaryota</taxon>
        <taxon>Viridiplantae</taxon>
        <taxon>Streptophyta</taxon>
        <taxon>Embryophyta</taxon>
        <taxon>Tracheophyta</taxon>
        <taxon>Spermatophyta</taxon>
        <taxon>Magnoliopsida</taxon>
        <taxon>Liliopsida</taxon>
        <taxon>Poales</taxon>
        <taxon>Poaceae</taxon>
        <taxon>BOP clade</taxon>
        <taxon>Oryzoideae</taxon>
        <taxon>Oryzeae</taxon>
        <taxon>Oryzinae</taxon>
        <taxon>Oryza</taxon>
    </lineage>
</organism>
<accession>A0A0E0M1N3</accession>